<evidence type="ECO:0000313" key="3">
    <source>
        <dbReference type="EMBL" id="GAA0574062.1"/>
    </source>
</evidence>
<comment type="caution">
    <text evidence="3">The sequence shown here is derived from an EMBL/GenBank/DDBJ whole genome shotgun (WGS) entry which is preliminary data.</text>
</comment>
<accession>A0ABP3PXS5</accession>
<keyword evidence="1" id="KW-1133">Transmembrane helix</keyword>
<organism evidence="3 4">
    <name type="scientific">Craurococcus roseus</name>
    <dbReference type="NCBI Taxonomy" id="77585"/>
    <lineage>
        <taxon>Bacteria</taxon>
        <taxon>Pseudomonadati</taxon>
        <taxon>Pseudomonadota</taxon>
        <taxon>Alphaproteobacteria</taxon>
        <taxon>Acetobacterales</taxon>
        <taxon>Acetobacteraceae</taxon>
        <taxon>Craurococcus</taxon>
    </lineage>
</organism>
<proteinExistence type="predicted"/>
<dbReference type="NCBIfam" id="TIGR04430">
    <property type="entry name" value="OM_asym_MlaD"/>
    <property type="match status" value="1"/>
</dbReference>
<keyword evidence="1" id="KW-0472">Membrane</keyword>
<dbReference type="PANTHER" id="PTHR33371:SF4">
    <property type="entry name" value="INTERMEMBRANE PHOSPHOLIPID TRANSPORT SYSTEM BINDING PROTEIN MLAD"/>
    <property type="match status" value="1"/>
</dbReference>
<protein>
    <submittedName>
        <fullName evidence="3">Outer membrane lipid asymmetry maintenance protein MlaD</fullName>
    </submittedName>
</protein>
<evidence type="ECO:0000259" key="2">
    <source>
        <dbReference type="Pfam" id="PF02470"/>
    </source>
</evidence>
<feature type="domain" description="Mce/MlaD" evidence="2">
    <location>
        <begin position="42"/>
        <end position="119"/>
    </location>
</feature>
<dbReference type="InterPro" id="IPR030970">
    <property type="entry name" value="ABC_MlaD"/>
</dbReference>
<evidence type="ECO:0000256" key="1">
    <source>
        <dbReference type="SAM" id="Phobius"/>
    </source>
</evidence>
<keyword evidence="1" id="KW-0812">Transmembrane</keyword>
<dbReference type="PANTHER" id="PTHR33371">
    <property type="entry name" value="INTERMEMBRANE PHOSPHOLIPID TRANSPORT SYSTEM BINDING PROTEIN MLAD-RELATED"/>
    <property type="match status" value="1"/>
</dbReference>
<dbReference type="InterPro" id="IPR003399">
    <property type="entry name" value="Mce/MlaD"/>
</dbReference>
<dbReference type="EMBL" id="BAAAFZ010000008">
    <property type="protein sequence ID" value="GAA0574062.1"/>
    <property type="molecule type" value="Genomic_DNA"/>
</dbReference>
<feature type="transmembrane region" description="Helical" evidence="1">
    <location>
        <begin position="6"/>
        <end position="28"/>
    </location>
</feature>
<reference evidence="4" key="1">
    <citation type="journal article" date="2019" name="Int. J. Syst. Evol. Microbiol.">
        <title>The Global Catalogue of Microorganisms (GCM) 10K type strain sequencing project: providing services to taxonomists for standard genome sequencing and annotation.</title>
        <authorList>
            <consortium name="The Broad Institute Genomics Platform"/>
            <consortium name="The Broad Institute Genome Sequencing Center for Infectious Disease"/>
            <person name="Wu L."/>
            <person name="Ma J."/>
        </authorList>
    </citation>
    <scope>NUCLEOTIDE SEQUENCE [LARGE SCALE GENOMIC DNA]</scope>
    <source>
        <strain evidence="4">JCM 9933</strain>
    </source>
</reference>
<dbReference type="Pfam" id="PF02470">
    <property type="entry name" value="MlaD"/>
    <property type="match status" value="1"/>
</dbReference>
<sequence>MQGRSLAEIATGAVILAVALLFLGYAVLNSGRGTAIVGGGDGTRLTARFDRIDGISNGTDVRIAGVRVGSVTETRIDPQTFSAELTLRVDGGLKLPDDTSAEVTSEGLLGGRYVSLVPGGSDKVLADGGRITQTQGSVSLEALLGRFIFSVTQINSNAQNQQEGAQGAAAGSGGAAPR</sequence>
<dbReference type="Proteomes" id="UP001501588">
    <property type="component" value="Unassembled WGS sequence"/>
</dbReference>
<keyword evidence="4" id="KW-1185">Reference proteome</keyword>
<dbReference type="RefSeq" id="WP_343894148.1">
    <property type="nucleotide sequence ID" value="NZ_BAAAFZ010000008.1"/>
</dbReference>
<name>A0ABP3PXS5_9PROT</name>
<gene>
    <name evidence="3" type="primary">mlaD</name>
    <name evidence="3" type="ORF">GCM10009416_10980</name>
</gene>
<evidence type="ECO:0000313" key="4">
    <source>
        <dbReference type="Proteomes" id="UP001501588"/>
    </source>
</evidence>
<dbReference type="InterPro" id="IPR052336">
    <property type="entry name" value="MlaD_Phospholipid_Transporter"/>
</dbReference>